<reference evidence="1" key="1">
    <citation type="submission" date="2021-02" db="EMBL/GenBank/DDBJ databases">
        <authorList>
            <consortium name="DOE Joint Genome Institute"/>
            <person name="Ahrendt S."/>
            <person name="Looney B.P."/>
            <person name="Miyauchi S."/>
            <person name="Morin E."/>
            <person name="Drula E."/>
            <person name="Courty P.E."/>
            <person name="Chicoki N."/>
            <person name="Fauchery L."/>
            <person name="Kohler A."/>
            <person name="Kuo A."/>
            <person name="Labutti K."/>
            <person name="Pangilinan J."/>
            <person name="Lipzen A."/>
            <person name="Riley R."/>
            <person name="Andreopoulos W."/>
            <person name="He G."/>
            <person name="Johnson J."/>
            <person name="Barry K.W."/>
            <person name="Grigoriev I.V."/>
            <person name="Nagy L."/>
            <person name="Hibbett D."/>
            <person name="Henrissat B."/>
            <person name="Matheny P.B."/>
            <person name="Labbe J."/>
            <person name="Martin F."/>
        </authorList>
    </citation>
    <scope>NUCLEOTIDE SEQUENCE</scope>
    <source>
        <strain evidence="1">EC-137</strain>
    </source>
</reference>
<dbReference type="EMBL" id="MU273506">
    <property type="protein sequence ID" value="KAI0034065.1"/>
    <property type="molecule type" value="Genomic_DNA"/>
</dbReference>
<evidence type="ECO:0000313" key="2">
    <source>
        <dbReference type="Proteomes" id="UP000814128"/>
    </source>
</evidence>
<organism evidence="1 2">
    <name type="scientific">Vararia minispora EC-137</name>
    <dbReference type="NCBI Taxonomy" id="1314806"/>
    <lineage>
        <taxon>Eukaryota</taxon>
        <taxon>Fungi</taxon>
        <taxon>Dikarya</taxon>
        <taxon>Basidiomycota</taxon>
        <taxon>Agaricomycotina</taxon>
        <taxon>Agaricomycetes</taxon>
        <taxon>Russulales</taxon>
        <taxon>Lachnocladiaceae</taxon>
        <taxon>Vararia</taxon>
    </lineage>
</organism>
<protein>
    <submittedName>
        <fullName evidence="1">Uncharacterized protein</fullName>
    </submittedName>
</protein>
<evidence type="ECO:0000313" key="1">
    <source>
        <dbReference type="EMBL" id="KAI0034065.1"/>
    </source>
</evidence>
<sequence length="150" mass="17327">MLRSHLYRTVAQGIIHTHVSRSCSFVPFRHISTTSRRHAQTPPNADDFMKMVARSNAFKRISRNEEALQSLKNSVVYARSGIDFTGGKMPSQFQMARLAFNRKFMRALKTCMEEFQKAGMDLKDSNVMEEMMKEFQREAEKKRIEEGGSL</sequence>
<name>A0ACB8QR84_9AGAM</name>
<reference evidence="1" key="2">
    <citation type="journal article" date="2022" name="New Phytol.">
        <title>Evolutionary transition to the ectomycorrhizal habit in the genomes of a hyperdiverse lineage of mushroom-forming fungi.</title>
        <authorList>
            <person name="Looney B."/>
            <person name="Miyauchi S."/>
            <person name="Morin E."/>
            <person name="Drula E."/>
            <person name="Courty P.E."/>
            <person name="Kohler A."/>
            <person name="Kuo A."/>
            <person name="LaButti K."/>
            <person name="Pangilinan J."/>
            <person name="Lipzen A."/>
            <person name="Riley R."/>
            <person name="Andreopoulos W."/>
            <person name="He G."/>
            <person name="Johnson J."/>
            <person name="Nolan M."/>
            <person name="Tritt A."/>
            <person name="Barry K.W."/>
            <person name="Grigoriev I.V."/>
            <person name="Nagy L.G."/>
            <person name="Hibbett D."/>
            <person name="Henrissat B."/>
            <person name="Matheny P.B."/>
            <person name="Labbe J."/>
            <person name="Martin F.M."/>
        </authorList>
    </citation>
    <scope>NUCLEOTIDE SEQUENCE</scope>
    <source>
        <strain evidence="1">EC-137</strain>
    </source>
</reference>
<comment type="caution">
    <text evidence="1">The sequence shown here is derived from an EMBL/GenBank/DDBJ whole genome shotgun (WGS) entry which is preliminary data.</text>
</comment>
<keyword evidence="2" id="KW-1185">Reference proteome</keyword>
<dbReference type="Proteomes" id="UP000814128">
    <property type="component" value="Unassembled WGS sequence"/>
</dbReference>
<proteinExistence type="predicted"/>
<accession>A0ACB8QR84</accession>
<gene>
    <name evidence="1" type="ORF">K488DRAFT_84287</name>
</gene>